<dbReference type="InterPro" id="IPR049445">
    <property type="entry name" value="TetR_SbtR-like_C"/>
</dbReference>
<dbReference type="RefSeq" id="WP_225277310.1">
    <property type="nucleotide sequence ID" value="NZ_BMNK01000004.1"/>
</dbReference>
<keyword evidence="3" id="KW-0804">Transcription</keyword>
<reference evidence="6" key="1">
    <citation type="journal article" date="2014" name="Int. J. Syst. Evol. Microbiol.">
        <title>Complete genome sequence of Corynebacterium casei LMG S-19264T (=DSM 44701T), isolated from a smear-ripened cheese.</title>
        <authorList>
            <consortium name="US DOE Joint Genome Institute (JGI-PGF)"/>
            <person name="Walter F."/>
            <person name="Albersmeier A."/>
            <person name="Kalinowski J."/>
            <person name="Ruckert C."/>
        </authorList>
    </citation>
    <scope>NUCLEOTIDE SEQUENCE</scope>
    <source>
        <strain evidence="6">CGMCC 4.7430</strain>
    </source>
</reference>
<evidence type="ECO:0000313" key="6">
    <source>
        <dbReference type="EMBL" id="GGP06612.1"/>
    </source>
</evidence>
<dbReference type="AlphaFoldDB" id="A0A918A5I1"/>
<dbReference type="SUPFAM" id="SSF46689">
    <property type="entry name" value="Homeodomain-like"/>
    <property type="match status" value="1"/>
</dbReference>
<dbReference type="Gene3D" id="1.10.357.10">
    <property type="entry name" value="Tetracycline Repressor, domain 2"/>
    <property type="match status" value="1"/>
</dbReference>
<dbReference type="GO" id="GO:0000976">
    <property type="term" value="F:transcription cis-regulatory region binding"/>
    <property type="evidence" value="ECO:0007669"/>
    <property type="project" value="TreeGrafter"/>
</dbReference>
<evidence type="ECO:0000256" key="4">
    <source>
        <dbReference type="PROSITE-ProRule" id="PRU00335"/>
    </source>
</evidence>
<dbReference type="Pfam" id="PF21597">
    <property type="entry name" value="TetR_C_43"/>
    <property type="match status" value="1"/>
</dbReference>
<name>A0A918A5I1_9ACTN</name>
<reference evidence="6" key="2">
    <citation type="submission" date="2020-09" db="EMBL/GenBank/DDBJ databases">
        <authorList>
            <person name="Sun Q."/>
            <person name="Zhou Y."/>
        </authorList>
    </citation>
    <scope>NUCLEOTIDE SEQUENCE</scope>
    <source>
        <strain evidence="6">CGMCC 4.7430</strain>
    </source>
</reference>
<dbReference type="EMBL" id="BMNK01000004">
    <property type="protein sequence ID" value="GGP06612.1"/>
    <property type="molecule type" value="Genomic_DNA"/>
</dbReference>
<dbReference type="Pfam" id="PF00440">
    <property type="entry name" value="TetR_N"/>
    <property type="match status" value="1"/>
</dbReference>
<dbReference type="InterPro" id="IPR009057">
    <property type="entry name" value="Homeodomain-like_sf"/>
</dbReference>
<evidence type="ECO:0000256" key="1">
    <source>
        <dbReference type="ARBA" id="ARBA00023015"/>
    </source>
</evidence>
<evidence type="ECO:0000256" key="2">
    <source>
        <dbReference type="ARBA" id="ARBA00023125"/>
    </source>
</evidence>
<keyword evidence="2 4" id="KW-0238">DNA-binding</keyword>
<dbReference type="InterPro" id="IPR050109">
    <property type="entry name" value="HTH-type_TetR-like_transc_reg"/>
</dbReference>
<accession>A0A918A5I1</accession>
<protein>
    <submittedName>
        <fullName evidence="6">TetR family transcriptional regulator</fullName>
    </submittedName>
</protein>
<evidence type="ECO:0000259" key="5">
    <source>
        <dbReference type="PROSITE" id="PS50977"/>
    </source>
</evidence>
<keyword evidence="7" id="KW-1185">Reference proteome</keyword>
<dbReference type="InterPro" id="IPR001647">
    <property type="entry name" value="HTH_TetR"/>
</dbReference>
<dbReference type="PANTHER" id="PTHR30055">
    <property type="entry name" value="HTH-TYPE TRANSCRIPTIONAL REGULATOR RUTR"/>
    <property type="match status" value="1"/>
</dbReference>
<dbReference type="Proteomes" id="UP000660745">
    <property type="component" value="Unassembled WGS sequence"/>
</dbReference>
<dbReference type="PANTHER" id="PTHR30055:SF234">
    <property type="entry name" value="HTH-TYPE TRANSCRIPTIONAL REGULATOR BETI"/>
    <property type="match status" value="1"/>
</dbReference>
<dbReference type="InterPro" id="IPR036271">
    <property type="entry name" value="Tet_transcr_reg_TetR-rel_C_sf"/>
</dbReference>
<sequence>MAVAHAAFAAEGLELPMREIARRAGLGVATLYRHFPSRPDLIGAVLAEQAADCGAAMRAALDDPNPWRALSGLIRRFADYQLRERGLNDAVLGSHAAGLPFAEQRRAHARGLERLVERARRTEAVRPELSVEDVRVGLWAIASFRTLPPERAGTAVPRLANLLLTALAPGSGSRQS</sequence>
<dbReference type="GO" id="GO:0003700">
    <property type="term" value="F:DNA-binding transcription factor activity"/>
    <property type="evidence" value="ECO:0007669"/>
    <property type="project" value="TreeGrafter"/>
</dbReference>
<gene>
    <name evidence="6" type="ORF">GCM10012278_30940</name>
</gene>
<feature type="domain" description="HTH tetR-type" evidence="5">
    <location>
        <begin position="1"/>
        <end position="53"/>
    </location>
</feature>
<evidence type="ECO:0000256" key="3">
    <source>
        <dbReference type="ARBA" id="ARBA00023163"/>
    </source>
</evidence>
<evidence type="ECO:0000313" key="7">
    <source>
        <dbReference type="Proteomes" id="UP000660745"/>
    </source>
</evidence>
<feature type="DNA-binding region" description="H-T-H motif" evidence="4">
    <location>
        <begin position="16"/>
        <end position="35"/>
    </location>
</feature>
<keyword evidence="1" id="KW-0805">Transcription regulation</keyword>
<proteinExistence type="predicted"/>
<dbReference type="PROSITE" id="PS50977">
    <property type="entry name" value="HTH_TETR_2"/>
    <property type="match status" value="1"/>
</dbReference>
<organism evidence="6 7">
    <name type="scientific">Nonomuraea glycinis</name>
    <dbReference type="NCBI Taxonomy" id="2047744"/>
    <lineage>
        <taxon>Bacteria</taxon>
        <taxon>Bacillati</taxon>
        <taxon>Actinomycetota</taxon>
        <taxon>Actinomycetes</taxon>
        <taxon>Streptosporangiales</taxon>
        <taxon>Streptosporangiaceae</taxon>
        <taxon>Nonomuraea</taxon>
    </lineage>
</organism>
<comment type="caution">
    <text evidence="6">The sequence shown here is derived from an EMBL/GenBank/DDBJ whole genome shotgun (WGS) entry which is preliminary data.</text>
</comment>
<dbReference type="SUPFAM" id="SSF48498">
    <property type="entry name" value="Tetracyclin repressor-like, C-terminal domain"/>
    <property type="match status" value="1"/>
</dbReference>